<organism evidence="1 2">
    <name type="scientific">Neosynechococcus sphagnicola sy1</name>
    <dbReference type="NCBI Taxonomy" id="1497020"/>
    <lineage>
        <taxon>Bacteria</taxon>
        <taxon>Bacillati</taxon>
        <taxon>Cyanobacteriota</taxon>
        <taxon>Cyanophyceae</taxon>
        <taxon>Neosynechococcales</taxon>
        <taxon>Neosynechococcaceae</taxon>
        <taxon>Neosynechococcus</taxon>
    </lineage>
</organism>
<sequence>MTHLWSHLRVSIQALPVLARQIQTQKLSRGDHPPQSLLPTPGFQIQGIASLVATRELVLVAPQNQILDVLTPAQQQQLWQRIVWEIAAYWYDCRTIRLAHRDLLAPLPPPANRPTLLPPVRWLRQLMAWVQRGPVAISANLFQEVHWLQAAPPVRSDQEAIQPHLSVPSELRRLRPTAVAPLPSTDPSPQALLLRRLLPPPANHPSPPEASSIQADHLELHPQPPVLAASSTDPWLTLQDLFGEPASFPAVAAVPVPTQSLPLGAVPETPLIPSELTPAPVLAGPPVVQPAQRGQLATIPSLLAAAIPPTAAAWRSLKLKAWLPRSQTAATPRIGELQRRQHPAHPIQPAPGIGATSPPSAANPELVPSLRAIANPAHEITPPLSTAYDLESQPHWIDTKATVVGYVKHPLEQLLEWLDRALLWLEKLLVRLWQWLQRSP</sequence>
<reference evidence="1 2" key="1">
    <citation type="journal article" date="2014" name="Mol. Ecol.">
        <title>Evolution of Synechococcus.</title>
        <authorList>
            <person name="Dvorak P."/>
            <person name="Casamatta D."/>
            <person name="Hasler P."/>
            <person name="Poulickova A."/>
            <person name="Ondrej V."/>
            <person name="Sanges R."/>
        </authorList>
    </citation>
    <scope>NUCLEOTIDE SEQUENCE [LARGE SCALE GENOMIC DNA]</scope>
    <source>
        <strain evidence="1 2">CAUP A 1101</strain>
    </source>
</reference>
<keyword evidence="2" id="KW-1185">Reference proteome</keyword>
<proteinExistence type="predicted"/>
<gene>
    <name evidence="1" type="ORF">DO97_06555</name>
</gene>
<comment type="caution">
    <text evidence="1">The sequence shown here is derived from an EMBL/GenBank/DDBJ whole genome shotgun (WGS) entry which is preliminary data.</text>
</comment>
<dbReference type="AlphaFoldDB" id="A0A098TPC0"/>
<evidence type="ECO:0000313" key="1">
    <source>
        <dbReference type="EMBL" id="KGF72683.1"/>
    </source>
</evidence>
<name>A0A098TPC0_9CYAN</name>
<dbReference type="STRING" id="1497020.DO97_06555"/>
<protein>
    <submittedName>
        <fullName evidence="1">Uncharacterized protein</fullName>
    </submittedName>
</protein>
<dbReference type="EMBL" id="JJML01000020">
    <property type="protein sequence ID" value="KGF72683.1"/>
    <property type="molecule type" value="Genomic_DNA"/>
</dbReference>
<dbReference type="Proteomes" id="UP000030170">
    <property type="component" value="Unassembled WGS sequence"/>
</dbReference>
<accession>A0A098TPC0</accession>
<evidence type="ECO:0000313" key="2">
    <source>
        <dbReference type="Proteomes" id="UP000030170"/>
    </source>
</evidence>